<evidence type="ECO:0000256" key="1">
    <source>
        <dbReference type="ARBA" id="ARBA00022679"/>
    </source>
</evidence>
<dbReference type="InterPro" id="IPR027417">
    <property type="entry name" value="P-loop_NTPase"/>
</dbReference>
<comment type="caution">
    <text evidence="4">The sequence shown here is derived from an EMBL/GenBank/DDBJ whole genome shotgun (WGS) entry which is preliminary data.</text>
</comment>
<dbReference type="Gene3D" id="3.40.50.300">
    <property type="entry name" value="P-loop containing nucleotide triphosphate hydrolases"/>
    <property type="match status" value="1"/>
</dbReference>
<dbReference type="SUPFAM" id="SSF52540">
    <property type="entry name" value="P-loop containing nucleoside triphosphate hydrolases"/>
    <property type="match status" value="1"/>
</dbReference>
<dbReference type="Proteomes" id="UP001560019">
    <property type="component" value="Unassembled WGS sequence"/>
</dbReference>
<dbReference type="InterPro" id="IPR000863">
    <property type="entry name" value="Sulfotransferase_dom"/>
</dbReference>
<dbReference type="PANTHER" id="PTHR10605">
    <property type="entry name" value="HEPARAN SULFATE SULFOTRANSFERASE"/>
    <property type="match status" value="1"/>
</dbReference>
<proteinExistence type="predicted"/>
<evidence type="ECO:0000313" key="4">
    <source>
        <dbReference type="EMBL" id="MEX5730231.1"/>
    </source>
</evidence>
<accession>A0ABV3XXX6</accession>
<dbReference type="PANTHER" id="PTHR10605:SF56">
    <property type="entry name" value="BIFUNCTIONAL HEPARAN SULFATE N-DEACETYLASE_N-SULFOTRANSFERASE"/>
    <property type="match status" value="1"/>
</dbReference>
<keyword evidence="5" id="KW-1185">Reference proteome</keyword>
<reference evidence="4 5" key="1">
    <citation type="submission" date="2024-06" db="EMBL/GenBank/DDBJ databases">
        <title>Genome of Rhodovulum iodosum, a marine photoferrotroph.</title>
        <authorList>
            <person name="Bianchini G."/>
            <person name="Nikeleit V."/>
            <person name="Kappler A."/>
            <person name="Bryce C."/>
            <person name="Sanchez-Baracaldo P."/>
        </authorList>
    </citation>
    <scope>NUCLEOTIDE SEQUENCE [LARGE SCALE GENOMIC DNA]</scope>
    <source>
        <strain evidence="4 5">UT/N1</strain>
    </source>
</reference>
<dbReference type="RefSeq" id="WP_125403201.1">
    <property type="nucleotide sequence ID" value="NZ_JBEHHI010000005.1"/>
</dbReference>
<sequence>MALPDYLIIGAMKCGTSTLAAQLEAQPGMFMTTPKEPNFFSDDAVFARGPGWYEALFDAAAPGDLKGEASTHYTKLPTHPDTLARLAAMLEAPKLIYLIRDPVARAVSHYIHGWSMGEIADEIGPALTHHPELVSYGCYGMQIAPWIARFGRDRVFVGTLNEMQRNPQRFLDRVGAFLDRPGLVWQADLGRVNASAERIRRLPLHGLLVDNPLATALRRTMVPQALRDRVKAARQMQTRPEIPARDLARAKAVFAEDRDRLMALFPGRPDLADCYTCLQP</sequence>
<gene>
    <name evidence="4" type="ORF">Ga0609869_003584</name>
</gene>
<feature type="domain" description="Sulfotransferase" evidence="3">
    <location>
        <begin position="4"/>
        <end position="181"/>
    </location>
</feature>
<evidence type="ECO:0000256" key="2">
    <source>
        <dbReference type="ARBA" id="ARBA00023180"/>
    </source>
</evidence>
<evidence type="ECO:0000259" key="3">
    <source>
        <dbReference type="Pfam" id="PF00685"/>
    </source>
</evidence>
<dbReference type="Pfam" id="PF00685">
    <property type="entry name" value="Sulfotransfer_1"/>
    <property type="match status" value="1"/>
</dbReference>
<name>A0ABV3XXX6_9RHOB</name>
<evidence type="ECO:0000313" key="5">
    <source>
        <dbReference type="Proteomes" id="UP001560019"/>
    </source>
</evidence>
<protein>
    <recommendedName>
        <fullName evidence="3">Sulfotransferase domain-containing protein</fullName>
    </recommendedName>
</protein>
<dbReference type="EMBL" id="JBEHHI010000005">
    <property type="protein sequence ID" value="MEX5730231.1"/>
    <property type="molecule type" value="Genomic_DNA"/>
</dbReference>
<keyword evidence="2" id="KW-0325">Glycoprotein</keyword>
<dbReference type="InterPro" id="IPR037359">
    <property type="entry name" value="NST/OST"/>
</dbReference>
<keyword evidence="1" id="KW-0808">Transferase</keyword>
<organism evidence="4 5">
    <name type="scientific">Rhodovulum iodosum</name>
    <dbReference type="NCBI Taxonomy" id="68291"/>
    <lineage>
        <taxon>Bacteria</taxon>
        <taxon>Pseudomonadati</taxon>
        <taxon>Pseudomonadota</taxon>
        <taxon>Alphaproteobacteria</taxon>
        <taxon>Rhodobacterales</taxon>
        <taxon>Paracoccaceae</taxon>
        <taxon>Rhodovulum</taxon>
    </lineage>
</organism>